<dbReference type="OrthoDB" id="2570341at2"/>
<dbReference type="PROSITE" id="PS50977">
    <property type="entry name" value="HTH_TETR_2"/>
    <property type="match status" value="1"/>
</dbReference>
<dbReference type="GO" id="GO:0000976">
    <property type="term" value="F:transcription cis-regulatory region binding"/>
    <property type="evidence" value="ECO:0007669"/>
    <property type="project" value="TreeGrafter"/>
</dbReference>
<proteinExistence type="predicted"/>
<protein>
    <submittedName>
        <fullName evidence="6">TetR/AcrR family transcriptional regulator</fullName>
    </submittedName>
</protein>
<evidence type="ECO:0000313" key="7">
    <source>
        <dbReference type="Proteomes" id="UP000308760"/>
    </source>
</evidence>
<dbReference type="InterPro" id="IPR001647">
    <property type="entry name" value="HTH_TetR"/>
</dbReference>
<dbReference type="Gene3D" id="1.10.357.10">
    <property type="entry name" value="Tetracycline Repressor, domain 2"/>
    <property type="match status" value="1"/>
</dbReference>
<sequence length="254" mass="28350">MASPQTGAGDPKRSLELLWREFEPQPSRPGPKPKLTLDQIVEAAVALADRDGIEAINMRGVAADLGVGTMTLYRYVPGKGELLDLMVDLLSRMGEEPDLSGLDWRARIELLAESTWEVFTEHPWLLEVNQRRPVLGPDSLAGYNFALSAFEGHDVSTREANLVVTAVMNMVTGTARQYLIRDSTGEGPAVPEAEWWQAQEPYLIKAIQSGRYERIARITDDQAWDIDAHEAMRYALDLFLDGLAPRMEASRKKD</sequence>
<keyword evidence="2 4" id="KW-0238">DNA-binding</keyword>
<evidence type="ECO:0000259" key="5">
    <source>
        <dbReference type="PROSITE" id="PS50977"/>
    </source>
</evidence>
<dbReference type="Pfam" id="PF00440">
    <property type="entry name" value="TetR_N"/>
    <property type="match status" value="1"/>
</dbReference>
<comment type="caution">
    <text evidence="6">The sequence shown here is derived from an EMBL/GenBank/DDBJ whole genome shotgun (WGS) entry which is preliminary data.</text>
</comment>
<dbReference type="Pfam" id="PF02909">
    <property type="entry name" value="TetR_C_1"/>
    <property type="match status" value="1"/>
</dbReference>
<dbReference type="SUPFAM" id="SSF46689">
    <property type="entry name" value="Homeodomain-like"/>
    <property type="match status" value="1"/>
</dbReference>
<dbReference type="RefSeq" id="WP_136534495.1">
    <property type="nucleotide sequence ID" value="NZ_STGY01000042.1"/>
</dbReference>
<dbReference type="InterPro" id="IPR009057">
    <property type="entry name" value="Homeodomain-like_sf"/>
</dbReference>
<name>A0A4S8QEL3_9ACTN</name>
<dbReference type="GO" id="GO:0003700">
    <property type="term" value="F:DNA-binding transcription factor activity"/>
    <property type="evidence" value="ECO:0007669"/>
    <property type="project" value="TreeGrafter"/>
</dbReference>
<feature type="domain" description="HTH tetR-type" evidence="5">
    <location>
        <begin position="34"/>
        <end position="94"/>
    </location>
</feature>
<dbReference type="SUPFAM" id="SSF48498">
    <property type="entry name" value="Tetracyclin repressor-like, C-terminal domain"/>
    <property type="match status" value="1"/>
</dbReference>
<dbReference type="PANTHER" id="PTHR30055:SF151">
    <property type="entry name" value="TRANSCRIPTIONAL REGULATORY PROTEIN"/>
    <property type="match status" value="1"/>
</dbReference>
<keyword evidence="7" id="KW-1185">Reference proteome</keyword>
<dbReference type="Gene3D" id="1.10.10.60">
    <property type="entry name" value="Homeodomain-like"/>
    <property type="match status" value="1"/>
</dbReference>
<evidence type="ECO:0000256" key="2">
    <source>
        <dbReference type="ARBA" id="ARBA00023125"/>
    </source>
</evidence>
<dbReference type="InterPro" id="IPR004111">
    <property type="entry name" value="Repressor_TetR_C"/>
</dbReference>
<evidence type="ECO:0000256" key="1">
    <source>
        <dbReference type="ARBA" id="ARBA00023015"/>
    </source>
</evidence>
<organism evidence="6 7">
    <name type="scientific">Glycomyces buryatensis</name>
    <dbReference type="NCBI Taxonomy" id="2570927"/>
    <lineage>
        <taxon>Bacteria</taxon>
        <taxon>Bacillati</taxon>
        <taxon>Actinomycetota</taxon>
        <taxon>Actinomycetes</taxon>
        <taxon>Glycomycetales</taxon>
        <taxon>Glycomycetaceae</taxon>
        <taxon>Glycomyces</taxon>
    </lineage>
</organism>
<keyword evidence="3" id="KW-0804">Transcription</keyword>
<keyword evidence="1" id="KW-0805">Transcription regulation</keyword>
<evidence type="ECO:0000313" key="6">
    <source>
        <dbReference type="EMBL" id="THV41532.1"/>
    </source>
</evidence>
<feature type="DNA-binding region" description="H-T-H motif" evidence="4">
    <location>
        <begin position="57"/>
        <end position="76"/>
    </location>
</feature>
<dbReference type="Proteomes" id="UP000308760">
    <property type="component" value="Unassembled WGS sequence"/>
</dbReference>
<reference evidence="7" key="1">
    <citation type="submission" date="2019-04" db="EMBL/GenBank/DDBJ databases">
        <title>Nocardioides xinjiangensis sp. nov.</title>
        <authorList>
            <person name="Liu S."/>
        </authorList>
    </citation>
    <scope>NUCLEOTIDE SEQUENCE [LARGE SCALE GENOMIC DNA]</scope>
    <source>
        <strain evidence="7">18</strain>
    </source>
</reference>
<gene>
    <name evidence="6" type="ORF">FAB82_10500</name>
</gene>
<dbReference type="EMBL" id="STGY01000042">
    <property type="protein sequence ID" value="THV41532.1"/>
    <property type="molecule type" value="Genomic_DNA"/>
</dbReference>
<dbReference type="PANTHER" id="PTHR30055">
    <property type="entry name" value="HTH-TYPE TRANSCRIPTIONAL REGULATOR RUTR"/>
    <property type="match status" value="1"/>
</dbReference>
<evidence type="ECO:0000256" key="4">
    <source>
        <dbReference type="PROSITE-ProRule" id="PRU00335"/>
    </source>
</evidence>
<dbReference type="AlphaFoldDB" id="A0A4S8QEL3"/>
<dbReference type="InterPro" id="IPR050109">
    <property type="entry name" value="HTH-type_TetR-like_transc_reg"/>
</dbReference>
<dbReference type="InterPro" id="IPR036271">
    <property type="entry name" value="Tet_transcr_reg_TetR-rel_C_sf"/>
</dbReference>
<reference evidence="6 7" key="2">
    <citation type="submission" date="2019-05" db="EMBL/GenBank/DDBJ databases">
        <title>Glycomyces buryatensis sp. nov.</title>
        <authorList>
            <person name="Nikitina E."/>
        </authorList>
    </citation>
    <scope>NUCLEOTIDE SEQUENCE [LARGE SCALE GENOMIC DNA]</scope>
    <source>
        <strain evidence="6 7">18</strain>
    </source>
</reference>
<dbReference type="GO" id="GO:0045892">
    <property type="term" value="P:negative regulation of DNA-templated transcription"/>
    <property type="evidence" value="ECO:0007669"/>
    <property type="project" value="InterPro"/>
</dbReference>
<evidence type="ECO:0000256" key="3">
    <source>
        <dbReference type="ARBA" id="ARBA00023163"/>
    </source>
</evidence>
<accession>A0A4S8QEL3</accession>